<keyword evidence="3" id="KW-1185">Reference proteome</keyword>
<name>A0A8H4NSL0_9HYPO</name>
<proteinExistence type="predicted"/>
<dbReference type="Gene3D" id="2.40.10.10">
    <property type="entry name" value="Trypsin-like serine proteases"/>
    <property type="match status" value="2"/>
</dbReference>
<gene>
    <name evidence="2" type="ORF">F53441_13137</name>
</gene>
<evidence type="ECO:0000313" key="2">
    <source>
        <dbReference type="EMBL" id="KAF4436997.1"/>
    </source>
</evidence>
<dbReference type="PANTHER" id="PTHR15462">
    <property type="entry name" value="SERINE PROTEASE"/>
    <property type="match status" value="1"/>
</dbReference>
<dbReference type="PANTHER" id="PTHR15462:SF8">
    <property type="entry name" value="SERINE PROTEASE"/>
    <property type="match status" value="1"/>
</dbReference>
<reference evidence="2" key="1">
    <citation type="submission" date="2020-01" db="EMBL/GenBank/DDBJ databases">
        <title>Identification and distribution of gene clusters putatively required for synthesis of sphingolipid metabolism inhibitors in phylogenetically diverse species of the filamentous fungus Fusarium.</title>
        <authorList>
            <person name="Kim H.-S."/>
            <person name="Busman M."/>
            <person name="Brown D.W."/>
            <person name="Divon H."/>
            <person name="Uhlig S."/>
            <person name="Proctor R.H."/>
        </authorList>
    </citation>
    <scope>NUCLEOTIDE SEQUENCE</scope>
    <source>
        <strain evidence="2">NRRL 53441</strain>
    </source>
</reference>
<dbReference type="Proteomes" id="UP000605986">
    <property type="component" value="Unassembled WGS sequence"/>
</dbReference>
<evidence type="ECO:0000256" key="1">
    <source>
        <dbReference type="ARBA" id="ARBA00022729"/>
    </source>
</evidence>
<dbReference type="AlphaFoldDB" id="A0A8H4NSL0"/>
<dbReference type="InterPro" id="IPR043504">
    <property type="entry name" value="Peptidase_S1_PA_chymotrypsin"/>
</dbReference>
<protein>
    <submittedName>
        <fullName evidence="2">Flavodoxin and radical SAM domain-containing protein</fullName>
    </submittedName>
</protein>
<evidence type="ECO:0000313" key="3">
    <source>
        <dbReference type="Proteomes" id="UP000605986"/>
    </source>
</evidence>
<dbReference type="InterPro" id="IPR009003">
    <property type="entry name" value="Peptidase_S1_PA"/>
</dbReference>
<dbReference type="Pfam" id="PF13365">
    <property type="entry name" value="Trypsin_2"/>
    <property type="match status" value="1"/>
</dbReference>
<dbReference type="SUPFAM" id="SSF50494">
    <property type="entry name" value="Trypsin-like serine proteases"/>
    <property type="match status" value="1"/>
</dbReference>
<comment type="caution">
    <text evidence="2">The sequence shown here is derived from an EMBL/GenBank/DDBJ whole genome shotgun (WGS) entry which is preliminary data.</text>
</comment>
<keyword evidence="1" id="KW-0732">Signal</keyword>
<accession>A0A8H4NSL0</accession>
<sequence length="286" mass="31419">MPHETQALGWQLRSQLTLHSPEFRLGKNLLYEVPDREINEGGPQRGVVHLKVTHHSKTVSEGTGFLIDDEVVVTAAHLLIPRHGPRRYDPAIAVSVSAGIGGDTVERRQGTWALVHMKWVANYSYLNDVGLIRLSGIFHGVTPLPYKTTPLSDGGLTGVAYGYPENNHMDGIRLYQSQSLFWFAGGDMLLHEADTDHGSSGSPFIIDDNGEKSVIAIHSCGHAVNGSHINKATPLNHNGNDMGVLLHIVKYMMRSPIGHRIRVSQNGRPFTAVVISTMDGYTTYGW</sequence>
<dbReference type="OrthoDB" id="3693942at2759"/>
<organism evidence="2 3">
    <name type="scientific">Fusarium austroafricanum</name>
    <dbReference type="NCBI Taxonomy" id="2364996"/>
    <lineage>
        <taxon>Eukaryota</taxon>
        <taxon>Fungi</taxon>
        <taxon>Dikarya</taxon>
        <taxon>Ascomycota</taxon>
        <taxon>Pezizomycotina</taxon>
        <taxon>Sordariomycetes</taxon>
        <taxon>Hypocreomycetidae</taxon>
        <taxon>Hypocreales</taxon>
        <taxon>Nectriaceae</taxon>
        <taxon>Fusarium</taxon>
        <taxon>Fusarium concolor species complex</taxon>
    </lineage>
</organism>
<dbReference type="EMBL" id="JAADJG010000772">
    <property type="protein sequence ID" value="KAF4436997.1"/>
    <property type="molecule type" value="Genomic_DNA"/>
</dbReference>
<dbReference type="InterPro" id="IPR050966">
    <property type="entry name" value="Glutamyl_endopeptidase"/>
</dbReference>